<feature type="compositionally biased region" description="Polar residues" evidence="1">
    <location>
        <begin position="45"/>
        <end position="56"/>
    </location>
</feature>
<feature type="compositionally biased region" description="Polar residues" evidence="1">
    <location>
        <begin position="107"/>
        <end position="118"/>
    </location>
</feature>
<evidence type="ECO:0000313" key="3">
    <source>
        <dbReference type="EMBL" id="CAB5219746.1"/>
    </source>
</evidence>
<feature type="region of interest" description="Disordered" evidence="1">
    <location>
        <begin position="1"/>
        <end position="57"/>
    </location>
</feature>
<feature type="compositionally biased region" description="Pro residues" evidence="1">
    <location>
        <begin position="21"/>
        <end position="32"/>
    </location>
</feature>
<gene>
    <name evidence="2" type="ORF">UFOVP110_36</name>
    <name evidence="3" type="ORF">UFOVP223_128</name>
</gene>
<proteinExistence type="predicted"/>
<name>A0A6J5L3V5_9CAUD</name>
<evidence type="ECO:0000313" key="2">
    <source>
        <dbReference type="EMBL" id="CAB4128465.1"/>
    </source>
</evidence>
<protein>
    <submittedName>
        <fullName evidence="2">Uncharacterized protein</fullName>
    </submittedName>
</protein>
<feature type="compositionally biased region" description="Low complexity" evidence="1">
    <location>
        <begin position="33"/>
        <end position="44"/>
    </location>
</feature>
<reference evidence="2" key="1">
    <citation type="submission" date="2020-04" db="EMBL/GenBank/DDBJ databases">
        <authorList>
            <person name="Chiriac C."/>
            <person name="Salcher M."/>
            <person name="Ghai R."/>
            <person name="Kavagutti S V."/>
        </authorList>
    </citation>
    <scope>NUCLEOTIDE SEQUENCE</scope>
</reference>
<dbReference type="EMBL" id="LR798276">
    <property type="protein sequence ID" value="CAB5219746.1"/>
    <property type="molecule type" value="Genomic_DNA"/>
</dbReference>
<organism evidence="2">
    <name type="scientific">uncultured Caudovirales phage</name>
    <dbReference type="NCBI Taxonomy" id="2100421"/>
    <lineage>
        <taxon>Viruses</taxon>
        <taxon>Duplodnaviria</taxon>
        <taxon>Heunggongvirae</taxon>
        <taxon>Uroviricota</taxon>
        <taxon>Caudoviricetes</taxon>
        <taxon>Peduoviridae</taxon>
        <taxon>Maltschvirus</taxon>
        <taxon>Maltschvirus maltsch</taxon>
    </lineage>
</organism>
<evidence type="ECO:0000256" key="1">
    <source>
        <dbReference type="SAM" id="MobiDB-lite"/>
    </source>
</evidence>
<feature type="region of interest" description="Disordered" evidence="1">
    <location>
        <begin position="105"/>
        <end position="127"/>
    </location>
</feature>
<dbReference type="EMBL" id="LR796220">
    <property type="protein sequence ID" value="CAB4128465.1"/>
    <property type="molecule type" value="Genomic_DNA"/>
</dbReference>
<sequence length="127" mass="13482">MSNSDWWAKKLGQQVQQPVGRPDPTPGMPPSQQPMTQMPSFQQSANPSEKAQSAKQTALCPDCGSTNYMAIQNAAPRCYDCGYPIQQSGSRFGGLAGAHVEGAAKQASGNDTSNNWNPQGIIGRIDG</sequence>
<accession>A0A6J5L3V5</accession>